<name>A0ABW2FFG3_9BACL</name>
<sequence length="129" mass="14490">MGISKKIIISPFLFLMFAGSVFASPDYDRGIYVDSTCTPGSGIYIRGAQIGSDNGYYPEVTFVRIYFEWYKDGVYTGSKQDQDSTAPISVSNYTAACVHEASASYKMAWSERWEMEDGSVWNPSNEIIW</sequence>
<reference evidence="3" key="1">
    <citation type="journal article" date="2019" name="Int. J. Syst. Evol. Microbiol.">
        <title>The Global Catalogue of Microorganisms (GCM) 10K type strain sequencing project: providing services to taxonomists for standard genome sequencing and annotation.</title>
        <authorList>
            <consortium name="The Broad Institute Genomics Platform"/>
            <consortium name="The Broad Institute Genome Sequencing Center for Infectious Disease"/>
            <person name="Wu L."/>
            <person name="Ma J."/>
        </authorList>
    </citation>
    <scope>NUCLEOTIDE SEQUENCE [LARGE SCALE GENOMIC DNA]</scope>
    <source>
        <strain evidence="3">KCTC 12907</strain>
    </source>
</reference>
<accession>A0ABW2FFG3</accession>
<evidence type="ECO:0000313" key="2">
    <source>
        <dbReference type="EMBL" id="MFC7151958.1"/>
    </source>
</evidence>
<protein>
    <submittedName>
        <fullName evidence="2">Uncharacterized protein</fullName>
    </submittedName>
</protein>
<comment type="caution">
    <text evidence="2">The sequence shown here is derived from an EMBL/GenBank/DDBJ whole genome shotgun (WGS) entry which is preliminary data.</text>
</comment>
<evidence type="ECO:0000256" key="1">
    <source>
        <dbReference type="SAM" id="SignalP"/>
    </source>
</evidence>
<dbReference type="Proteomes" id="UP001596378">
    <property type="component" value="Unassembled WGS sequence"/>
</dbReference>
<dbReference type="EMBL" id="JBHTAI010000019">
    <property type="protein sequence ID" value="MFC7151958.1"/>
    <property type="molecule type" value="Genomic_DNA"/>
</dbReference>
<evidence type="ECO:0000313" key="3">
    <source>
        <dbReference type="Proteomes" id="UP001596378"/>
    </source>
</evidence>
<feature type="chain" id="PRO_5045771725" evidence="1">
    <location>
        <begin position="24"/>
        <end position="129"/>
    </location>
</feature>
<organism evidence="2 3">
    <name type="scientific">Cohnella cellulosilytica</name>
    <dbReference type="NCBI Taxonomy" id="986710"/>
    <lineage>
        <taxon>Bacteria</taxon>
        <taxon>Bacillati</taxon>
        <taxon>Bacillota</taxon>
        <taxon>Bacilli</taxon>
        <taxon>Bacillales</taxon>
        <taxon>Paenibacillaceae</taxon>
        <taxon>Cohnella</taxon>
    </lineage>
</organism>
<dbReference type="RefSeq" id="WP_378046513.1">
    <property type="nucleotide sequence ID" value="NZ_JBHMDN010000011.1"/>
</dbReference>
<feature type="signal peptide" evidence="1">
    <location>
        <begin position="1"/>
        <end position="23"/>
    </location>
</feature>
<keyword evidence="1" id="KW-0732">Signal</keyword>
<proteinExistence type="predicted"/>
<gene>
    <name evidence="2" type="ORF">ACFQMJ_25760</name>
</gene>
<keyword evidence="3" id="KW-1185">Reference proteome</keyword>